<evidence type="ECO:0000256" key="1">
    <source>
        <dbReference type="ARBA" id="ARBA00001946"/>
    </source>
</evidence>
<evidence type="ECO:0000313" key="10">
    <source>
        <dbReference type="EMBL" id="MBD2502553.1"/>
    </source>
</evidence>
<evidence type="ECO:0000256" key="5">
    <source>
        <dbReference type="ARBA" id="ARBA00022801"/>
    </source>
</evidence>
<dbReference type="Proteomes" id="UP000661112">
    <property type="component" value="Unassembled WGS sequence"/>
</dbReference>
<feature type="domain" description="PIN" evidence="9">
    <location>
        <begin position="3"/>
        <end position="125"/>
    </location>
</feature>
<dbReference type="PANTHER" id="PTHR33653">
    <property type="entry name" value="RIBONUCLEASE VAPC2"/>
    <property type="match status" value="1"/>
</dbReference>
<evidence type="ECO:0000256" key="4">
    <source>
        <dbReference type="ARBA" id="ARBA00022723"/>
    </source>
</evidence>
<evidence type="ECO:0000259" key="9">
    <source>
        <dbReference type="Pfam" id="PF01850"/>
    </source>
</evidence>
<dbReference type="Pfam" id="PF01850">
    <property type="entry name" value="PIN"/>
    <property type="match status" value="1"/>
</dbReference>
<dbReference type="InterPro" id="IPR002716">
    <property type="entry name" value="PIN_dom"/>
</dbReference>
<dbReference type="InterPro" id="IPR029060">
    <property type="entry name" value="PIN-like_dom_sf"/>
</dbReference>
<dbReference type="PANTHER" id="PTHR33653:SF1">
    <property type="entry name" value="RIBONUCLEASE VAPC2"/>
    <property type="match status" value="1"/>
</dbReference>
<evidence type="ECO:0000256" key="2">
    <source>
        <dbReference type="ARBA" id="ARBA00022649"/>
    </source>
</evidence>
<evidence type="ECO:0000256" key="3">
    <source>
        <dbReference type="ARBA" id="ARBA00022722"/>
    </source>
</evidence>
<proteinExistence type="inferred from homology"/>
<reference evidence="10 11" key="1">
    <citation type="journal article" date="2020" name="ISME J.">
        <title>Comparative genomics reveals insights into cyanobacterial evolution and habitat adaptation.</title>
        <authorList>
            <person name="Chen M.Y."/>
            <person name="Teng W.K."/>
            <person name="Zhao L."/>
            <person name="Hu C.X."/>
            <person name="Zhou Y.K."/>
            <person name="Han B.P."/>
            <person name="Song L.R."/>
            <person name="Shu W.S."/>
        </authorList>
    </citation>
    <scope>NUCLEOTIDE SEQUENCE [LARGE SCALE GENOMIC DNA]</scope>
    <source>
        <strain evidence="10 11">FACHB-119</strain>
    </source>
</reference>
<accession>A0ABR8D9Y4</accession>
<dbReference type="InterPro" id="IPR022907">
    <property type="entry name" value="VapC_family"/>
</dbReference>
<dbReference type="SUPFAM" id="SSF88723">
    <property type="entry name" value="PIN domain-like"/>
    <property type="match status" value="1"/>
</dbReference>
<comment type="function">
    <text evidence="8">Toxic component of a toxin-antitoxin (TA) system. An RNase.</text>
</comment>
<keyword evidence="8" id="KW-0800">Toxin</keyword>
<sequence length="133" mass="14998">MTYLLDTNVCIRLINNSSPAVINRLADKKPEDILISAITQLELYYGAYRSLQTERNLEILQRFFSQFNICFLDSASAMIAGKIRADLAAIGTPIGPYDLQIAASAIARNFILVTHNTREFSRVKGLQLEDWED</sequence>
<keyword evidence="3 8" id="KW-0540">Nuclease</keyword>
<dbReference type="Gene3D" id="3.40.50.1010">
    <property type="entry name" value="5'-nuclease"/>
    <property type="match status" value="1"/>
</dbReference>
<organism evidence="10 11">
    <name type="scientific">Anabaena azotica FACHB-119</name>
    <dbReference type="NCBI Taxonomy" id="947527"/>
    <lineage>
        <taxon>Bacteria</taxon>
        <taxon>Bacillati</taxon>
        <taxon>Cyanobacteriota</taxon>
        <taxon>Cyanophyceae</taxon>
        <taxon>Nostocales</taxon>
        <taxon>Nostocaceae</taxon>
        <taxon>Anabaena</taxon>
        <taxon>Anabaena azotica</taxon>
    </lineage>
</organism>
<dbReference type="EMBL" id="JACJSG010000025">
    <property type="protein sequence ID" value="MBD2502553.1"/>
    <property type="molecule type" value="Genomic_DNA"/>
</dbReference>
<comment type="similarity">
    <text evidence="7 8">Belongs to the PINc/VapC protein family.</text>
</comment>
<keyword evidence="6 8" id="KW-0460">Magnesium</keyword>
<dbReference type="HAMAP" id="MF_00265">
    <property type="entry name" value="VapC_Nob1"/>
    <property type="match status" value="1"/>
</dbReference>
<protein>
    <recommendedName>
        <fullName evidence="8">Ribonuclease VapC</fullName>
        <shortName evidence="8">RNase VapC</shortName>
        <ecNumber evidence="8">3.1.-.-</ecNumber>
    </recommendedName>
    <alternativeName>
        <fullName evidence="8">Toxin VapC</fullName>
    </alternativeName>
</protein>
<feature type="binding site" evidence="8">
    <location>
        <position position="6"/>
    </location>
    <ligand>
        <name>Mg(2+)</name>
        <dbReference type="ChEBI" id="CHEBI:18420"/>
    </ligand>
</feature>
<keyword evidence="5 8" id="KW-0378">Hydrolase</keyword>
<dbReference type="InterPro" id="IPR050556">
    <property type="entry name" value="Type_II_TA_system_RNase"/>
</dbReference>
<evidence type="ECO:0000256" key="6">
    <source>
        <dbReference type="ARBA" id="ARBA00022842"/>
    </source>
</evidence>
<name>A0ABR8D9Y4_9NOST</name>
<dbReference type="CDD" id="cd18745">
    <property type="entry name" value="PIN_VapC4-5_FitB-like"/>
    <property type="match status" value="1"/>
</dbReference>
<dbReference type="RefSeq" id="WP_190474916.1">
    <property type="nucleotide sequence ID" value="NZ_JACJSG010000025.1"/>
</dbReference>
<comment type="caution">
    <text evidence="10">The sequence shown here is derived from an EMBL/GenBank/DDBJ whole genome shotgun (WGS) entry which is preliminary data.</text>
</comment>
<evidence type="ECO:0000256" key="8">
    <source>
        <dbReference type="HAMAP-Rule" id="MF_00265"/>
    </source>
</evidence>
<evidence type="ECO:0000313" key="11">
    <source>
        <dbReference type="Proteomes" id="UP000661112"/>
    </source>
</evidence>
<gene>
    <name evidence="8" type="primary">vapC</name>
    <name evidence="10" type="ORF">H6G83_18375</name>
</gene>
<feature type="binding site" evidence="8">
    <location>
        <position position="98"/>
    </location>
    <ligand>
        <name>Mg(2+)</name>
        <dbReference type="ChEBI" id="CHEBI:18420"/>
    </ligand>
</feature>
<keyword evidence="2 8" id="KW-1277">Toxin-antitoxin system</keyword>
<evidence type="ECO:0000256" key="7">
    <source>
        <dbReference type="ARBA" id="ARBA00038093"/>
    </source>
</evidence>
<dbReference type="EC" id="3.1.-.-" evidence="8"/>
<keyword evidence="4 8" id="KW-0479">Metal-binding</keyword>
<keyword evidence="11" id="KW-1185">Reference proteome</keyword>
<comment type="cofactor">
    <cofactor evidence="1 8">
        <name>Mg(2+)</name>
        <dbReference type="ChEBI" id="CHEBI:18420"/>
    </cofactor>
</comment>